<accession>A0A699H2E2</accession>
<gene>
    <name evidence="3" type="ORF">Tci_277041</name>
</gene>
<dbReference type="EMBL" id="BKCJ010086891">
    <property type="protein sequence ID" value="GEX05066.1"/>
    <property type="molecule type" value="Genomic_DNA"/>
</dbReference>
<name>A0A699H2E2_TANCI</name>
<comment type="caution">
    <text evidence="3">The sequence shown here is derived from an EMBL/GenBank/DDBJ whole genome shotgun (WGS) entry which is preliminary data.</text>
</comment>
<evidence type="ECO:0000259" key="2">
    <source>
        <dbReference type="Pfam" id="PF22936"/>
    </source>
</evidence>
<evidence type="ECO:0000313" key="3">
    <source>
        <dbReference type="EMBL" id="GEX05066.1"/>
    </source>
</evidence>
<dbReference type="Pfam" id="PF22936">
    <property type="entry name" value="Pol_BBD"/>
    <property type="match status" value="1"/>
</dbReference>
<feature type="compositionally biased region" description="Low complexity" evidence="1">
    <location>
        <begin position="1"/>
        <end position="15"/>
    </location>
</feature>
<protein>
    <recommendedName>
        <fullName evidence="2">Retrovirus-related Pol polyprotein from transposon TNT 1-94-like beta-barrel domain-containing protein</fullName>
    </recommendedName>
</protein>
<dbReference type="AlphaFoldDB" id="A0A699H2E2"/>
<feature type="region of interest" description="Disordered" evidence="1">
    <location>
        <begin position="438"/>
        <end position="504"/>
    </location>
</feature>
<feature type="compositionally biased region" description="Basic residues" evidence="1">
    <location>
        <begin position="698"/>
        <end position="719"/>
    </location>
</feature>
<feature type="compositionally biased region" description="Basic and acidic residues" evidence="1">
    <location>
        <begin position="486"/>
        <end position="496"/>
    </location>
</feature>
<feature type="region of interest" description="Disordered" evidence="1">
    <location>
        <begin position="695"/>
        <end position="734"/>
    </location>
</feature>
<dbReference type="InterPro" id="IPR054722">
    <property type="entry name" value="PolX-like_BBD"/>
</dbReference>
<organism evidence="3">
    <name type="scientific">Tanacetum cinerariifolium</name>
    <name type="common">Dalmatian daisy</name>
    <name type="synonym">Chrysanthemum cinerariifolium</name>
    <dbReference type="NCBI Taxonomy" id="118510"/>
    <lineage>
        <taxon>Eukaryota</taxon>
        <taxon>Viridiplantae</taxon>
        <taxon>Streptophyta</taxon>
        <taxon>Embryophyta</taxon>
        <taxon>Tracheophyta</taxon>
        <taxon>Spermatophyta</taxon>
        <taxon>Magnoliopsida</taxon>
        <taxon>eudicotyledons</taxon>
        <taxon>Gunneridae</taxon>
        <taxon>Pentapetalae</taxon>
        <taxon>asterids</taxon>
        <taxon>campanulids</taxon>
        <taxon>Asterales</taxon>
        <taxon>Asteraceae</taxon>
        <taxon>Asteroideae</taxon>
        <taxon>Anthemideae</taxon>
        <taxon>Anthemidinae</taxon>
        <taxon>Tanacetum</taxon>
    </lineage>
</organism>
<proteinExistence type="predicted"/>
<sequence length="839" mass="94202">MAFTSNPSSSLSSNSELDEALKEKEDLKAKLEKFETSSKNLTKLLDSQISAKVKTGLGYDSQFNEKEVLVVKEEEVTKTVFDNRSSDEENSLANDRFKKGEGYHAVPPPLNGNYMPPKSDLLFARLDESIYTFNISETITSVTKDEKDAPETSNAYVDKPKEDRSNRMAKKYVLPNNVGKGTGYKESRPVWNNVQRTNHQNKFAPIAVFTRFGRIPVSAAKPKVTASTCVAKPINPAGPKQHVHFSKSKSQKQLVLFKGNEVTAVKTSAGSSTASLKEQGIVDSGCSRHMTRNKAYLADYKEINDGRFVAFGSKSSLMKVKYYLEFLGKAIYSGLPYIEFYSSFSHEGSGSGPGSQETMGGAMAQIRSEGALIQFIDPPLSLGGHTPGSDEGSMTLEKLIDLCTTLLQKVFDIENVKTAQEKEIASLKKKITKMKQSQSSRFSGFHPLRAGASKRNSLGRRKGNREKGGSTTETVCTARPDISAARPKDSTAEPKKTPPTTTTLFDDEDVTITDTLIKMKYQKAKEKGIAFKDADKSARPIRSITTLQPLLTIDPKDKNLNEEAMTKRERQKEASKAALAEMYDEVQVQIDADHELAVRLTLEEQEKYTVEERFKLLAKFFDRRKKQLPIVRTEAIRSKPPTKTQLRNLMMTYLKHTCRFTHAQLKSRSFKEIQKLYIKEQKWVDAFIPIRPEEDKKRIRSRKKRAACSSSKHKSPKKQKMNDQDSEDNDKEHRKCLKVVPNDDKAINYKTLDVKSLIIDFLDRQDVLDLHKIIMERFPANDPEGIKLRCRNPSGDGVKEMMTASGRGRLKRGSRIIYAATTSGLQSDAVTLIFLCILN</sequence>
<feature type="region of interest" description="Disordered" evidence="1">
    <location>
        <begin position="1"/>
        <end position="22"/>
    </location>
</feature>
<evidence type="ECO:0000256" key="1">
    <source>
        <dbReference type="SAM" id="MobiDB-lite"/>
    </source>
</evidence>
<reference evidence="3" key="1">
    <citation type="journal article" date="2019" name="Sci. Rep.">
        <title>Draft genome of Tanacetum cinerariifolium, the natural source of mosquito coil.</title>
        <authorList>
            <person name="Yamashiro T."/>
            <person name="Shiraishi A."/>
            <person name="Satake H."/>
            <person name="Nakayama K."/>
        </authorList>
    </citation>
    <scope>NUCLEOTIDE SEQUENCE</scope>
</reference>
<feature type="domain" description="Retrovirus-related Pol polyprotein from transposon TNT 1-94-like beta-barrel" evidence="2">
    <location>
        <begin position="281"/>
        <end position="317"/>
    </location>
</feature>